<dbReference type="Proteomes" id="UP000327044">
    <property type="component" value="Unassembled WGS sequence"/>
</dbReference>
<comment type="caution">
    <text evidence="2">The sequence shown here is derived from an EMBL/GenBank/DDBJ whole genome shotgun (WGS) entry which is preliminary data.</text>
</comment>
<gene>
    <name evidence="2" type="ORF">PPYR_11061</name>
</gene>
<keyword evidence="3" id="KW-1185">Reference proteome</keyword>
<proteinExistence type="predicted"/>
<feature type="compositionally biased region" description="Basic and acidic residues" evidence="1">
    <location>
        <begin position="108"/>
        <end position="117"/>
    </location>
</feature>
<feature type="region of interest" description="Disordered" evidence="1">
    <location>
        <begin position="108"/>
        <end position="150"/>
    </location>
</feature>
<sequence>MVYYFMRTRVKICLLNDLRKDVVQNIQDEQEKSKLRYDKKRKPHVKYAEGEYVSIKRTGPSDISQKMEKKFIGPYLVKEVFDNDRYVIPDIPKYHMKQKPYQSVLPPERLKPWKAYEEETTSEESDDDEFHDNHESLDDQQPGCIEAMQS</sequence>
<feature type="compositionally biased region" description="Acidic residues" evidence="1">
    <location>
        <begin position="118"/>
        <end position="130"/>
    </location>
</feature>
<dbReference type="AlphaFoldDB" id="A0A5N4AI11"/>
<evidence type="ECO:0000313" key="3">
    <source>
        <dbReference type="Proteomes" id="UP000327044"/>
    </source>
</evidence>
<organism evidence="2 3">
    <name type="scientific">Photinus pyralis</name>
    <name type="common">Common eastern firefly</name>
    <name type="synonym">Lampyris pyralis</name>
    <dbReference type="NCBI Taxonomy" id="7054"/>
    <lineage>
        <taxon>Eukaryota</taxon>
        <taxon>Metazoa</taxon>
        <taxon>Ecdysozoa</taxon>
        <taxon>Arthropoda</taxon>
        <taxon>Hexapoda</taxon>
        <taxon>Insecta</taxon>
        <taxon>Pterygota</taxon>
        <taxon>Neoptera</taxon>
        <taxon>Endopterygota</taxon>
        <taxon>Coleoptera</taxon>
        <taxon>Polyphaga</taxon>
        <taxon>Elateriformia</taxon>
        <taxon>Elateroidea</taxon>
        <taxon>Lampyridae</taxon>
        <taxon>Lampyrinae</taxon>
        <taxon>Photinus</taxon>
    </lineage>
</organism>
<protein>
    <submittedName>
        <fullName evidence="2">Uncharacterized protein</fullName>
    </submittedName>
</protein>
<name>A0A5N4AI11_PHOPY</name>
<evidence type="ECO:0000313" key="2">
    <source>
        <dbReference type="EMBL" id="KAB0797000.1"/>
    </source>
</evidence>
<dbReference type="InParanoid" id="A0A5N4AI11"/>
<reference evidence="2 3" key="1">
    <citation type="journal article" date="2018" name="Elife">
        <title>Firefly genomes illuminate parallel origins of bioluminescence in beetles.</title>
        <authorList>
            <person name="Fallon T.R."/>
            <person name="Lower S.E."/>
            <person name="Chang C.H."/>
            <person name="Bessho-Uehara M."/>
            <person name="Martin G.J."/>
            <person name="Bewick A.J."/>
            <person name="Behringer M."/>
            <person name="Debat H.J."/>
            <person name="Wong I."/>
            <person name="Day J.C."/>
            <person name="Suvorov A."/>
            <person name="Silva C.J."/>
            <person name="Stanger-Hall K.F."/>
            <person name="Hall D.W."/>
            <person name="Schmitz R.J."/>
            <person name="Nelson D.R."/>
            <person name="Lewis S.M."/>
            <person name="Shigenobu S."/>
            <person name="Bybee S.M."/>
            <person name="Larracuente A.M."/>
            <person name="Oba Y."/>
            <person name="Weng J.K."/>
        </authorList>
    </citation>
    <scope>NUCLEOTIDE SEQUENCE [LARGE SCALE GENOMIC DNA]</scope>
    <source>
        <strain evidence="2">1611_PpyrPB1</strain>
        <tissue evidence="2">Whole body</tissue>
    </source>
</reference>
<evidence type="ECO:0000256" key="1">
    <source>
        <dbReference type="SAM" id="MobiDB-lite"/>
    </source>
</evidence>
<dbReference type="EMBL" id="VVIM01000007">
    <property type="protein sequence ID" value="KAB0797000.1"/>
    <property type="molecule type" value="Genomic_DNA"/>
</dbReference>
<accession>A0A5N4AI11</accession>